<sequence length="305" mass="31398">MTAVVCAAVAALRWNSDRTAPGPEDAAVSVATAPPTPVPVKPVGRMVLDRDTAPVGTRLTVWLTDWTPGTITVRLCGNAATRGSADCANATAVSSYVRGPAPAAVVLAVAAPPVACPCVVQASDAATTGRVTQPFAPSGLPDLPQAPTAAPAPAAVEIADARLVDERPWHASWSAWFGGSARRTLVLTLRNPGPWPAAAPPLSVVVGRDDPPTTLVATPDVGTLAPGEQRTFHIDVTLGGPAYGTYHVRGQLAGLTTDPGAPAAVFELRTTTTPWGLAAVGVLLLAWLLAPLFRRVRRVKHRAGS</sequence>
<gene>
    <name evidence="2" type="ORF">AB0C36_38005</name>
</gene>
<evidence type="ECO:0000313" key="3">
    <source>
        <dbReference type="Proteomes" id="UP001551482"/>
    </source>
</evidence>
<dbReference type="Proteomes" id="UP001551482">
    <property type="component" value="Unassembled WGS sequence"/>
</dbReference>
<keyword evidence="1" id="KW-0472">Membrane</keyword>
<evidence type="ECO:0000313" key="2">
    <source>
        <dbReference type="EMBL" id="MEU8139279.1"/>
    </source>
</evidence>
<organism evidence="2 3">
    <name type="scientific">Streptodolium elevatio</name>
    <dbReference type="NCBI Taxonomy" id="3157996"/>
    <lineage>
        <taxon>Bacteria</taxon>
        <taxon>Bacillati</taxon>
        <taxon>Actinomycetota</taxon>
        <taxon>Actinomycetes</taxon>
        <taxon>Kitasatosporales</taxon>
        <taxon>Streptomycetaceae</taxon>
        <taxon>Streptodolium</taxon>
    </lineage>
</organism>
<evidence type="ECO:0000256" key="1">
    <source>
        <dbReference type="SAM" id="Phobius"/>
    </source>
</evidence>
<keyword evidence="1" id="KW-0812">Transmembrane</keyword>
<proteinExistence type="predicted"/>
<keyword evidence="1" id="KW-1133">Transmembrane helix</keyword>
<accession>A0ABV3DWP4</accession>
<keyword evidence="3" id="KW-1185">Reference proteome</keyword>
<name>A0ABV3DWP4_9ACTN</name>
<comment type="caution">
    <text evidence="2">The sequence shown here is derived from an EMBL/GenBank/DDBJ whole genome shotgun (WGS) entry which is preliminary data.</text>
</comment>
<protein>
    <submittedName>
        <fullName evidence="2">Uncharacterized protein</fullName>
    </submittedName>
</protein>
<dbReference type="EMBL" id="JBEZFP010000164">
    <property type="protein sequence ID" value="MEU8139279.1"/>
    <property type="molecule type" value="Genomic_DNA"/>
</dbReference>
<dbReference type="RefSeq" id="WP_358363271.1">
    <property type="nucleotide sequence ID" value="NZ_JBEZFP010000164.1"/>
</dbReference>
<feature type="transmembrane region" description="Helical" evidence="1">
    <location>
        <begin position="275"/>
        <end position="293"/>
    </location>
</feature>
<reference evidence="2 3" key="1">
    <citation type="submission" date="2024-06" db="EMBL/GenBank/DDBJ databases">
        <title>The Natural Products Discovery Center: Release of the First 8490 Sequenced Strains for Exploring Actinobacteria Biosynthetic Diversity.</title>
        <authorList>
            <person name="Kalkreuter E."/>
            <person name="Kautsar S.A."/>
            <person name="Yang D."/>
            <person name="Bader C.D."/>
            <person name="Teijaro C.N."/>
            <person name="Fluegel L."/>
            <person name="Davis C.M."/>
            <person name="Simpson J.R."/>
            <person name="Lauterbach L."/>
            <person name="Steele A.D."/>
            <person name="Gui C."/>
            <person name="Meng S."/>
            <person name="Li G."/>
            <person name="Viehrig K."/>
            <person name="Ye F."/>
            <person name="Su P."/>
            <person name="Kiefer A.F."/>
            <person name="Nichols A."/>
            <person name="Cepeda A.J."/>
            <person name="Yan W."/>
            <person name="Fan B."/>
            <person name="Jiang Y."/>
            <person name="Adhikari A."/>
            <person name="Zheng C.-J."/>
            <person name="Schuster L."/>
            <person name="Cowan T.M."/>
            <person name="Smanski M.J."/>
            <person name="Chevrette M.G."/>
            <person name="De Carvalho L.P.S."/>
            <person name="Shen B."/>
        </authorList>
    </citation>
    <scope>NUCLEOTIDE SEQUENCE [LARGE SCALE GENOMIC DNA]</scope>
    <source>
        <strain evidence="2 3">NPDC048946</strain>
    </source>
</reference>